<dbReference type="Proteomes" id="UP000502928">
    <property type="component" value="Chromosome"/>
</dbReference>
<keyword evidence="1" id="KW-1133">Transmembrane helix</keyword>
<evidence type="ECO:0000256" key="1">
    <source>
        <dbReference type="SAM" id="Phobius"/>
    </source>
</evidence>
<keyword evidence="1" id="KW-0812">Transmembrane</keyword>
<dbReference type="KEGG" id="mut:GVT53_10615"/>
<proteinExistence type="predicted"/>
<evidence type="ECO:0000313" key="2">
    <source>
        <dbReference type="EMBL" id="QII45114.1"/>
    </source>
</evidence>
<protein>
    <submittedName>
        <fullName evidence="2">Conjugal transfer protein TraK</fullName>
    </submittedName>
</protein>
<dbReference type="EMBL" id="CP049616">
    <property type="protein sequence ID" value="QII45114.1"/>
    <property type="molecule type" value="Genomic_DNA"/>
</dbReference>
<evidence type="ECO:0000313" key="3">
    <source>
        <dbReference type="Proteomes" id="UP000502928"/>
    </source>
</evidence>
<keyword evidence="3" id="KW-1185">Reference proteome</keyword>
<keyword evidence="1" id="KW-0472">Membrane</keyword>
<reference evidence="2 3" key="1">
    <citation type="submission" date="2020-02" db="EMBL/GenBank/DDBJ databases">
        <title>Complete genome of Muricauda sp. 501str8.</title>
        <authorList>
            <person name="Dong B."/>
            <person name="Zhu S."/>
            <person name="Yang J."/>
            <person name="Chen J."/>
        </authorList>
    </citation>
    <scope>NUCLEOTIDE SEQUENCE [LARGE SCALE GENOMIC DNA]</scope>
    <source>
        <strain evidence="2 3">501str8</strain>
    </source>
</reference>
<sequence>MKKVYKNITDVLRLNRFIVLAVVVLCLLTSGISMGLLFRYQEKLLNAAFAIDAEGTILPLRLVGQEEKREVEALAHIDLFHRLFYGMDDSNYRDHLDRALWLGDTSVDAVYRQKKSDGVYNRLLQFSLRQQVVQVDIELDLEKGPYRFRARTVFEVHRGTVMDRYQLNTSGVLIVVDRNFPHNPHGLLITDFFEDSLHKLETQTK</sequence>
<accession>A0A6G7J3J2</accession>
<organism evidence="2 3">
    <name type="scientific">Flagellimonas oceani</name>
    <dbReference type="NCBI Taxonomy" id="2698672"/>
    <lineage>
        <taxon>Bacteria</taxon>
        <taxon>Pseudomonadati</taxon>
        <taxon>Bacteroidota</taxon>
        <taxon>Flavobacteriia</taxon>
        <taxon>Flavobacteriales</taxon>
        <taxon>Flavobacteriaceae</taxon>
        <taxon>Flagellimonas</taxon>
    </lineage>
</organism>
<feature type="transmembrane region" description="Helical" evidence="1">
    <location>
        <begin position="17"/>
        <end position="38"/>
    </location>
</feature>
<name>A0A6G7J3J2_9FLAO</name>
<gene>
    <name evidence="2" type="ORF">GVT53_10615</name>
</gene>
<dbReference type="AlphaFoldDB" id="A0A6G7J3J2"/>
<dbReference type="RefSeq" id="WP_166248607.1">
    <property type="nucleotide sequence ID" value="NZ_CP049616.1"/>
</dbReference>